<feature type="transmembrane region" description="Helical" evidence="2">
    <location>
        <begin position="593"/>
        <end position="611"/>
    </location>
</feature>
<feature type="transmembrane region" description="Helical" evidence="2">
    <location>
        <begin position="195"/>
        <end position="212"/>
    </location>
</feature>
<feature type="transmembrane region" description="Helical" evidence="2">
    <location>
        <begin position="817"/>
        <end position="838"/>
    </location>
</feature>
<feature type="transmembrane region" description="Helical" evidence="2">
    <location>
        <begin position="567"/>
        <end position="587"/>
    </location>
</feature>
<dbReference type="InterPro" id="IPR014600">
    <property type="entry name" value="UCP035905_mem"/>
</dbReference>
<keyword evidence="2" id="KW-1133">Transmembrane helix</keyword>
<feature type="transmembrane region" description="Helical" evidence="2">
    <location>
        <begin position="474"/>
        <end position="498"/>
    </location>
</feature>
<feature type="transmembrane region" description="Helical" evidence="2">
    <location>
        <begin position="252"/>
        <end position="272"/>
    </location>
</feature>
<dbReference type="Pfam" id="PF10101">
    <property type="entry name" value="DUF2339"/>
    <property type="match status" value="1"/>
</dbReference>
<evidence type="ECO:0000313" key="4">
    <source>
        <dbReference type="Proteomes" id="UP000298588"/>
    </source>
</evidence>
<gene>
    <name evidence="3" type="ORF">E8L99_12445</name>
</gene>
<feature type="region of interest" description="Disordered" evidence="1">
    <location>
        <begin position="68"/>
        <end position="87"/>
    </location>
</feature>
<feature type="transmembrane region" description="Helical" evidence="2">
    <location>
        <begin position="853"/>
        <end position="874"/>
    </location>
</feature>
<evidence type="ECO:0000313" key="3">
    <source>
        <dbReference type="EMBL" id="QCK86506.1"/>
    </source>
</evidence>
<feature type="transmembrane region" description="Helical" evidence="2">
    <location>
        <begin position="303"/>
        <end position="320"/>
    </location>
</feature>
<feature type="transmembrane region" description="Helical" evidence="2">
    <location>
        <begin position="881"/>
        <end position="899"/>
    </location>
</feature>
<protein>
    <submittedName>
        <fullName evidence="3">DUF2339 domain-containing protein</fullName>
    </submittedName>
</protein>
<feature type="transmembrane region" description="Helical" evidence="2">
    <location>
        <begin position="6"/>
        <end position="26"/>
    </location>
</feature>
<sequence length="941" mass="97882">MEIVLGVLLVAGLILVVPVLAIIAFIRTSDLTRQIGAVGIRLVQAEGEVLALRRALALGQPVAMPPEAPVSPDMPLSPVTDAPVASHVAPEPPQIVTEAPPVAEPQPVDPGLRPSRGGIPAISTSAPLEAIDPIVSEPAPAPANLIPQPARTQSLEEMIGSKWSVWVGALALGLGGIFLVRYSIEQGLVGPGVRLMLGAIFSMALLAGGEWLRTADKGLPTLPAADIPSAITGAGVVTAFGTIWAAHALYGFIGPAFAFFALGAVGIGALVLAGLHGPLLGGIGLVAAFGAPFLVSTDQPSPYAFPIYASVITAACYTLAWIRGWRWLTVAATIAATVLGTVAMIGTRGSALPTLIQAVLGIATAAIFLVPGIRFTPDHPRGIAKIATGALVAFAGLAMLAVLDSRHEAFPLVLFGAIALTMIGLTWRTPSVVFSVPATGLFATLIVLAMAAGVRRPLAITDPLAIPDAFPDSLARIVWAGLAFALVYGIGAAAAAIYRRQVQARTVLVLVTTSVLVPLAMLAIVYGKVEGFIISPRFAALAMVLAATFGAATEATHRLRSGARPGLASASAIYAIGALAAVAFALTLLLERAWLTLALSAMIAGIAWVYTLRPLPHLRWVAAITGLAVLGRLFWDPAINGAGVGEMVILNWLLPGYGVPAASAAFAALLLRRRRGEDTPVQVLEGLAMVFAALLVIVETRHAFGAHGHRLFYAPMRFGEAATHTVTILAFGLGLSRIASIRPGALWQNVTLLARYASWAWIVAVMGFAMNPWLSGYSIGPHPIFNWALLGYGFAGVLALGSALLERRAGRDAEAKIMAVLGLGLVFFWLNTVIGALFRGPVLSRGSISDGELYAYSAAWLVLGLILLGLGAAFASKVLRLASAALVGLTVLKVFLVDMSDLTGLWRALSFIGLGLVLLLVGRIYQRVLGIAQKPADGHGQ</sequence>
<evidence type="ECO:0000256" key="2">
    <source>
        <dbReference type="SAM" id="Phobius"/>
    </source>
</evidence>
<feature type="transmembrane region" description="Helical" evidence="2">
    <location>
        <begin position="618"/>
        <end position="635"/>
    </location>
</feature>
<feature type="transmembrane region" description="Helical" evidence="2">
    <location>
        <begin position="752"/>
        <end position="772"/>
    </location>
</feature>
<evidence type="ECO:0000256" key="1">
    <source>
        <dbReference type="SAM" id="MobiDB-lite"/>
    </source>
</evidence>
<dbReference type="PIRSF" id="PIRSF035905">
    <property type="entry name" value="UCP035905_mp"/>
    <property type="match status" value="1"/>
</dbReference>
<feature type="transmembrane region" description="Helical" evidence="2">
    <location>
        <begin position="279"/>
        <end position="297"/>
    </location>
</feature>
<dbReference type="Proteomes" id="UP000298588">
    <property type="component" value="Chromosome"/>
</dbReference>
<feature type="region of interest" description="Disordered" evidence="1">
    <location>
        <begin position="95"/>
        <end position="117"/>
    </location>
</feature>
<feature type="transmembrane region" description="Helical" evidence="2">
    <location>
        <begin position="507"/>
        <end position="526"/>
    </location>
</feature>
<feature type="transmembrane region" description="Helical" evidence="2">
    <location>
        <begin position="905"/>
        <end position="925"/>
    </location>
</feature>
<feature type="transmembrane region" description="Helical" evidence="2">
    <location>
        <begin position="721"/>
        <end position="740"/>
    </location>
</feature>
<feature type="transmembrane region" description="Helical" evidence="2">
    <location>
        <begin position="351"/>
        <end position="370"/>
    </location>
</feature>
<feature type="transmembrane region" description="Helical" evidence="2">
    <location>
        <begin position="409"/>
        <end position="427"/>
    </location>
</feature>
<dbReference type="PANTHER" id="PTHR38434:SF1">
    <property type="entry name" value="BLL2549 PROTEIN"/>
    <property type="match status" value="1"/>
</dbReference>
<feature type="transmembrane region" description="Helical" evidence="2">
    <location>
        <begin position="784"/>
        <end position="805"/>
    </location>
</feature>
<dbReference type="PANTHER" id="PTHR38434">
    <property type="entry name" value="BLL2549 PROTEIN"/>
    <property type="match status" value="1"/>
</dbReference>
<feature type="transmembrane region" description="Helical" evidence="2">
    <location>
        <begin position="683"/>
        <end position="701"/>
    </location>
</feature>
<feature type="transmembrane region" description="Helical" evidence="2">
    <location>
        <begin position="382"/>
        <end position="403"/>
    </location>
</feature>
<feature type="transmembrane region" description="Helical" evidence="2">
    <location>
        <begin position="434"/>
        <end position="454"/>
    </location>
</feature>
<name>A0A4D7QM56_9HYPH</name>
<keyword evidence="2" id="KW-0812">Transmembrane</keyword>
<dbReference type="RefSeq" id="WP_137099837.1">
    <property type="nucleotide sequence ID" value="NZ_CP039865.1"/>
</dbReference>
<reference evidence="3 4" key="1">
    <citation type="submission" date="2019-04" db="EMBL/GenBank/DDBJ databases">
        <title>Phreatobacter aquaticus sp. nov.</title>
        <authorList>
            <person name="Choi A."/>
            <person name="Baek K."/>
        </authorList>
    </citation>
    <scope>NUCLEOTIDE SEQUENCE [LARGE SCALE GENOMIC DNA]</scope>
    <source>
        <strain evidence="3 4">NMCR1094</strain>
    </source>
</reference>
<keyword evidence="4" id="KW-1185">Reference proteome</keyword>
<feature type="transmembrane region" description="Helical" evidence="2">
    <location>
        <begin position="163"/>
        <end position="183"/>
    </location>
</feature>
<accession>A0A4D7QM56</accession>
<organism evidence="3 4">
    <name type="scientific">Phreatobacter aquaticus</name>
    <dbReference type="NCBI Taxonomy" id="2570229"/>
    <lineage>
        <taxon>Bacteria</taxon>
        <taxon>Pseudomonadati</taxon>
        <taxon>Pseudomonadota</taxon>
        <taxon>Alphaproteobacteria</taxon>
        <taxon>Hyphomicrobiales</taxon>
        <taxon>Phreatobacteraceae</taxon>
        <taxon>Phreatobacter</taxon>
    </lineage>
</organism>
<keyword evidence="2" id="KW-0472">Membrane</keyword>
<feature type="transmembrane region" description="Helical" evidence="2">
    <location>
        <begin position="327"/>
        <end position="345"/>
    </location>
</feature>
<proteinExistence type="predicted"/>
<feature type="transmembrane region" description="Helical" evidence="2">
    <location>
        <begin position="538"/>
        <end position="555"/>
    </location>
</feature>
<dbReference type="InterPro" id="IPR019286">
    <property type="entry name" value="DUF2339_TM"/>
</dbReference>
<feature type="transmembrane region" description="Helical" evidence="2">
    <location>
        <begin position="224"/>
        <end position="246"/>
    </location>
</feature>
<dbReference type="KEGG" id="paqt:E8L99_12445"/>
<dbReference type="OrthoDB" id="5422830at2"/>
<dbReference type="AlphaFoldDB" id="A0A4D7QM56"/>
<dbReference type="EMBL" id="CP039865">
    <property type="protein sequence ID" value="QCK86506.1"/>
    <property type="molecule type" value="Genomic_DNA"/>
</dbReference>
<feature type="transmembrane region" description="Helical" evidence="2">
    <location>
        <begin position="647"/>
        <end position="671"/>
    </location>
</feature>